<feature type="compositionally biased region" description="Pro residues" evidence="2">
    <location>
        <begin position="1"/>
        <end position="10"/>
    </location>
</feature>
<dbReference type="CDD" id="cd02209">
    <property type="entry name" value="cupin_XRE_C"/>
    <property type="match status" value="1"/>
</dbReference>
<dbReference type="GO" id="GO:0005829">
    <property type="term" value="C:cytosol"/>
    <property type="evidence" value="ECO:0007669"/>
    <property type="project" value="TreeGrafter"/>
</dbReference>
<feature type="domain" description="HTH cro/C1-type" evidence="3">
    <location>
        <begin position="25"/>
        <end position="79"/>
    </location>
</feature>
<dbReference type="PROSITE" id="PS50943">
    <property type="entry name" value="HTH_CROC1"/>
    <property type="match status" value="1"/>
</dbReference>
<dbReference type="InterPro" id="IPR050807">
    <property type="entry name" value="TransReg_Diox_bact_type"/>
</dbReference>
<evidence type="ECO:0000256" key="2">
    <source>
        <dbReference type="SAM" id="MobiDB-lite"/>
    </source>
</evidence>
<evidence type="ECO:0000313" key="4">
    <source>
        <dbReference type="EMBL" id="XCG62736.1"/>
    </source>
</evidence>
<sequence>MTGSPTPPTAAEPSRTGMEDAGPRLRAARRAQGRTLSAVADGAGLSKGFLSLVERGRASMSVPNLLTVCTVLGISVGSLFDFPSEPVVDRGRRSQMGGIGVDEFVLTAADQPNLQVMRSEVAAGGSSGGAYRLETETVFAYVLSGAVLITIDGEERLLGAGRSTSYPGRSLHSWANADVERSAEVLWVFAPPLAMLP</sequence>
<dbReference type="InterPro" id="IPR010982">
    <property type="entry name" value="Lambda_DNA-bd_dom_sf"/>
</dbReference>
<dbReference type="SUPFAM" id="SSF51182">
    <property type="entry name" value="RmlC-like cupins"/>
    <property type="match status" value="1"/>
</dbReference>
<dbReference type="Gene3D" id="1.10.260.40">
    <property type="entry name" value="lambda repressor-like DNA-binding domains"/>
    <property type="match status" value="1"/>
</dbReference>
<dbReference type="Gene3D" id="2.60.120.10">
    <property type="entry name" value="Jelly Rolls"/>
    <property type="match status" value="1"/>
</dbReference>
<protein>
    <submittedName>
        <fullName evidence="4">Cupin domain-containing protein</fullName>
    </submittedName>
</protein>
<feature type="region of interest" description="Disordered" evidence="2">
    <location>
        <begin position="1"/>
        <end position="22"/>
    </location>
</feature>
<dbReference type="PANTHER" id="PTHR46797:SF1">
    <property type="entry name" value="METHYLPHOSPHONATE SYNTHASE"/>
    <property type="match status" value="1"/>
</dbReference>
<dbReference type="EMBL" id="CP159218">
    <property type="protein sequence ID" value="XCG62736.1"/>
    <property type="molecule type" value="Genomic_DNA"/>
</dbReference>
<dbReference type="CDD" id="cd00093">
    <property type="entry name" value="HTH_XRE"/>
    <property type="match status" value="1"/>
</dbReference>
<accession>A0AAU8DLS1</accession>
<dbReference type="InterPro" id="IPR014710">
    <property type="entry name" value="RmlC-like_jellyroll"/>
</dbReference>
<dbReference type="PANTHER" id="PTHR46797">
    <property type="entry name" value="HTH-TYPE TRANSCRIPTIONAL REGULATOR"/>
    <property type="match status" value="1"/>
</dbReference>
<evidence type="ECO:0000259" key="3">
    <source>
        <dbReference type="PROSITE" id="PS50943"/>
    </source>
</evidence>
<keyword evidence="1" id="KW-0238">DNA-binding</keyword>
<dbReference type="Pfam" id="PF07883">
    <property type="entry name" value="Cupin_2"/>
    <property type="match status" value="1"/>
</dbReference>
<dbReference type="Pfam" id="PF13560">
    <property type="entry name" value="HTH_31"/>
    <property type="match status" value="1"/>
</dbReference>
<dbReference type="SMART" id="SM00530">
    <property type="entry name" value="HTH_XRE"/>
    <property type="match status" value="1"/>
</dbReference>
<dbReference type="AlphaFoldDB" id="A0AAU8DLS1"/>
<dbReference type="GO" id="GO:0003700">
    <property type="term" value="F:DNA-binding transcription factor activity"/>
    <property type="evidence" value="ECO:0007669"/>
    <property type="project" value="TreeGrafter"/>
</dbReference>
<dbReference type="InterPro" id="IPR001387">
    <property type="entry name" value="Cro/C1-type_HTH"/>
</dbReference>
<gene>
    <name evidence="4" type="ORF">ABLG96_16115</name>
</gene>
<dbReference type="GO" id="GO:0003677">
    <property type="term" value="F:DNA binding"/>
    <property type="evidence" value="ECO:0007669"/>
    <property type="project" value="UniProtKB-KW"/>
</dbReference>
<reference evidence="4" key="1">
    <citation type="submission" date="2024-05" db="EMBL/GenBank/DDBJ databases">
        <authorList>
            <person name="Cai S.Y."/>
            <person name="Jin L.M."/>
            <person name="Li H.R."/>
        </authorList>
    </citation>
    <scope>NUCLEOTIDE SEQUENCE</scope>
    <source>
        <strain evidence="4">A5-74</strain>
    </source>
</reference>
<evidence type="ECO:0000256" key="1">
    <source>
        <dbReference type="ARBA" id="ARBA00023125"/>
    </source>
</evidence>
<dbReference type="InterPro" id="IPR013096">
    <property type="entry name" value="Cupin_2"/>
</dbReference>
<dbReference type="InterPro" id="IPR011051">
    <property type="entry name" value="RmlC_Cupin_sf"/>
</dbReference>
<name>A0AAU8DLS1_9ACTN</name>
<dbReference type="SUPFAM" id="SSF47413">
    <property type="entry name" value="lambda repressor-like DNA-binding domains"/>
    <property type="match status" value="1"/>
</dbReference>
<dbReference type="RefSeq" id="WP_353648351.1">
    <property type="nucleotide sequence ID" value="NZ_CP159218.1"/>
</dbReference>
<proteinExistence type="predicted"/>
<organism evidence="4">
    <name type="scientific">Nakamurella sp. A5-74</name>
    <dbReference type="NCBI Taxonomy" id="3158264"/>
    <lineage>
        <taxon>Bacteria</taxon>
        <taxon>Bacillati</taxon>
        <taxon>Actinomycetota</taxon>
        <taxon>Actinomycetes</taxon>
        <taxon>Nakamurellales</taxon>
        <taxon>Nakamurellaceae</taxon>
        <taxon>Nakamurella</taxon>
    </lineage>
</organism>